<protein>
    <submittedName>
        <fullName evidence="3">MerR-like DNA binding protein</fullName>
    </submittedName>
</protein>
<evidence type="ECO:0000259" key="2">
    <source>
        <dbReference type="Pfam" id="PF13411"/>
    </source>
</evidence>
<dbReference type="Proteomes" id="UP000295818">
    <property type="component" value="Unassembled WGS sequence"/>
</dbReference>
<accession>A0ABY2BLY5</accession>
<dbReference type="InterPro" id="IPR009061">
    <property type="entry name" value="DNA-bd_dom_put_sf"/>
</dbReference>
<reference evidence="3 4" key="1">
    <citation type="journal article" date="2015" name="Stand. Genomic Sci.">
        <title>Genomic Encyclopedia of Bacterial and Archaeal Type Strains, Phase III: the genomes of soil and plant-associated and newly described type strains.</title>
        <authorList>
            <person name="Whitman W.B."/>
            <person name="Woyke T."/>
            <person name="Klenk H.P."/>
            <person name="Zhou Y."/>
            <person name="Lilburn T.G."/>
            <person name="Beck B.J."/>
            <person name="De Vos P."/>
            <person name="Vandamme P."/>
            <person name="Eisen J.A."/>
            <person name="Garrity G."/>
            <person name="Hugenholtz P."/>
            <person name="Kyrpides N.C."/>
        </authorList>
    </citation>
    <scope>NUCLEOTIDE SEQUENCE [LARGE SCALE GENOMIC DNA]</scope>
    <source>
        <strain evidence="3 4">VKM Ac-2538</strain>
    </source>
</reference>
<gene>
    <name evidence="3" type="ORF">EV644_105430</name>
</gene>
<keyword evidence="4" id="KW-1185">Reference proteome</keyword>
<evidence type="ECO:0000313" key="3">
    <source>
        <dbReference type="EMBL" id="TCO24396.1"/>
    </source>
</evidence>
<comment type="caution">
    <text evidence="3">The sequence shown here is derived from an EMBL/GenBank/DDBJ whole genome shotgun (WGS) entry which is preliminary data.</text>
</comment>
<dbReference type="Pfam" id="PF13411">
    <property type="entry name" value="MerR_1"/>
    <property type="match status" value="1"/>
</dbReference>
<evidence type="ECO:0000256" key="1">
    <source>
        <dbReference type="SAM" id="MobiDB-lite"/>
    </source>
</evidence>
<feature type="domain" description="HTH merR-type" evidence="2">
    <location>
        <begin position="35"/>
        <end position="88"/>
    </location>
</feature>
<dbReference type="Gene3D" id="1.10.1660.10">
    <property type="match status" value="1"/>
</dbReference>
<organism evidence="3 4">
    <name type="scientific">Kribbella orskensis</name>
    <dbReference type="NCBI Taxonomy" id="2512216"/>
    <lineage>
        <taxon>Bacteria</taxon>
        <taxon>Bacillati</taxon>
        <taxon>Actinomycetota</taxon>
        <taxon>Actinomycetes</taxon>
        <taxon>Propionibacteriales</taxon>
        <taxon>Kribbellaceae</taxon>
        <taxon>Kribbella</taxon>
    </lineage>
</organism>
<evidence type="ECO:0000313" key="4">
    <source>
        <dbReference type="Proteomes" id="UP000295818"/>
    </source>
</evidence>
<feature type="region of interest" description="Disordered" evidence="1">
    <location>
        <begin position="100"/>
        <end position="127"/>
    </location>
</feature>
<dbReference type="SUPFAM" id="SSF46955">
    <property type="entry name" value="Putative DNA-binding domain"/>
    <property type="match status" value="1"/>
</dbReference>
<proteinExistence type="predicted"/>
<dbReference type="InterPro" id="IPR000551">
    <property type="entry name" value="MerR-type_HTH_dom"/>
</dbReference>
<dbReference type="EMBL" id="SLWM01000005">
    <property type="protein sequence ID" value="TCO24396.1"/>
    <property type="molecule type" value="Genomic_DNA"/>
</dbReference>
<dbReference type="RefSeq" id="WP_132189307.1">
    <property type="nucleotide sequence ID" value="NZ_SLWM01000005.1"/>
</dbReference>
<name>A0ABY2BLY5_9ACTN</name>
<sequence length="188" mass="20251">MELWTLGELAERVEAALADYPGQVNGRVRAVPDGRVIRWYTTIGLVDRPAEMRGRTALYSRRHLLQLVAIKRRQAQGHTLAQIQAELAGATDESLQPIAALTADPPQPTVGTPQPTRSRFWADRPTPTPEPVAAELVTAIRLADGVTVVLDQAATTTPDTARLAAAAAPLLAELARQRLLTRPSGDAT</sequence>